<keyword evidence="2" id="KW-1133">Transmembrane helix</keyword>
<proteinExistence type="predicted"/>
<dbReference type="OrthoDB" id="1424919at2"/>
<dbReference type="EMBL" id="RAYI01000080">
    <property type="protein sequence ID" value="RLT71912.1"/>
    <property type="molecule type" value="Genomic_DNA"/>
</dbReference>
<organism evidence="3 4">
    <name type="scientific">Parabacteroides distasonis</name>
    <dbReference type="NCBI Taxonomy" id="823"/>
    <lineage>
        <taxon>Bacteria</taxon>
        <taxon>Pseudomonadati</taxon>
        <taxon>Bacteroidota</taxon>
        <taxon>Bacteroidia</taxon>
        <taxon>Bacteroidales</taxon>
        <taxon>Tannerellaceae</taxon>
        <taxon>Parabacteroides</taxon>
    </lineage>
</organism>
<sequence>MKTYLLDSFNRYKRFSEKLDVKTILCNKAWWVFNDSGEKEIYIFQEDGSLIVSINGNVINANWRYLPTNRSLIINEKEQSYMLHPAFLDDKIFVLQKDGTEQYSFMIMEEQLKYLHLKSLSDLMLYFIEEEDRRKIAEIEHQKQEQTQREREQLQKSTQQKEKRDSDSETTAFAFIAKMVFVLIVMALACSLINYIFNNID</sequence>
<accession>A0A3L7ZLR6</accession>
<evidence type="ECO:0000313" key="4">
    <source>
        <dbReference type="Proteomes" id="UP000278164"/>
    </source>
</evidence>
<keyword evidence="2" id="KW-0472">Membrane</keyword>
<evidence type="ECO:0000256" key="1">
    <source>
        <dbReference type="SAM" id="MobiDB-lite"/>
    </source>
</evidence>
<evidence type="ECO:0000313" key="3">
    <source>
        <dbReference type="EMBL" id="RLT71912.1"/>
    </source>
</evidence>
<comment type="caution">
    <text evidence="3">The sequence shown here is derived from an EMBL/GenBank/DDBJ whole genome shotgun (WGS) entry which is preliminary data.</text>
</comment>
<reference evidence="3 4" key="1">
    <citation type="submission" date="2018-09" db="EMBL/GenBank/DDBJ databases">
        <title>Murine metabolic-syndrome-specific gut microbial biobank.</title>
        <authorList>
            <person name="Liu C."/>
        </authorList>
    </citation>
    <scope>NUCLEOTIDE SEQUENCE [LARGE SCALE GENOMIC DNA]</scope>
    <source>
        <strain evidence="3 4">8-P5</strain>
    </source>
</reference>
<feature type="region of interest" description="Disordered" evidence="1">
    <location>
        <begin position="141"/>
        <end position="165"/>
    </location>
</feature>
<dbReference type="AlphaFoldDB" id="A0A3L7ZLR6"/>
<dbReference type="Proteomes" id="UP000278164">
    <property type="component" value="Unassembled WGS sequence"/>
</dbReference>
<keyword evidence="2" id="KW-0812">Transmembrane</keyword>
<evidence type="ECO:0000256" key="2">
    <source>
        <dbReference type="SAM" id="Phobius"/>
    </source>
</evidence>
<dbReference type="RefSeq" id="WP_121737401.1">
    <property type="nucleotide sequence ID" value="NZ_QXXG01000066.1"/>
</dbReference>
<protein>
    <submittedName>
        <fullName evidence="3">Uncharacterized protein</fullName>
    </submittedName>
</protein>
<gene>
    <name evidence="3" type="ORF">D7V78_18705</name>
</gene>
<feature type="transmembrane region" description="Helical" evidence="2">
    <location>
        <begin position="172"/>
        <end position="197"/>
    </location>
</feature>
<name>A0A3L7ZLR6_PARDI</name>